<dbReference type="InterPro" id="IPR056540">
    <property type="entry name" value="TMD_POM152"/>
</dbReference>
<dbReference type="AlphaFoldDB" id="A0A8H3DAY0"/>
<comment type="caution">
    <text evidence="2">The sequence shown here is derived from an EMBL/GenBank/DDBJ whole genome shotgun (WGS) entry which is preliminary data.</text>
</comment>
<evidence type="ECO:0000313" key="3">
    <source>
        <dbReference type="Proteomes" id="UP000663850"/>
    </source>
</evidence>
<feature type="domain" description="Nucleoporin POM152 N-terminal transmembrane" evidence="1">
    <location>
        <begin position="17"/>
        <end position="103"/>
    </location>
</feature>
<dbReference type="InterPro" id="IPR037701">
    <property type="entry name" value="Pom152"/>
</dbReference>
<sequence>MAEPNKARPLVSENFLDAPTQRLLAVGLAVSFQARKIWEVLQSYVVASAAQRSWLLLKWSALDALFFLALPLFRIPRLTFSPRVALAQLLMVLCINWAALGDWHIPAGALPQPLTYIPWLNTDTQISITERKVTMEQVVDASAHLLGQHTVRLSPIKSALITNPSLYL</sequence>
<organism evidence="2 3">
    <name type="scientific">Rhizoctonia solani</name>
    <dbReference type="NCBI Taxonomy" id="456999"/>
    <lineage>
        <taxon>Eukaryota</taxon>
        <taxon>Fungi</taxon>
        <taxon>Dikarya</taxon>
        <taxon>Basidiomycota</taxon>
        <taxon>Agaricomycotina</taxon>
        <taxon>Agaricomycetes</taxon>
        <taxon>Cantharellales</taxon>
        <taxon>Ceratobasidiaceae</taxon>
        <taxon>Rhizoctonia</taxon>
    </lineage>
</organism>
<dbReference type="GO" id="GO:0070762">
    <property type="term" value="C:nuclear pore transmembrane ring"/>
    <property type="evidence" value="ECO:0007669"/>
    <property type="project" value="TreeGrafter"/>
</dbReference>
<dbReference type="Proteomes" id="UP000663850">
    <property type="component" value="Unassembled WGS sequence"/>
</dbReference>
<protein>
    <recommendedName>
        <fullName evidence="1">Nucleoporin POM152 N-terminal transmembrane domain-containing protein</fullName>
    </recommendedName>
</protein>
<dbReference type="GO" id="GO:0006606">
    <property type="term" value="P:protein import into nucleus"/>
    <property type="evidence" value="ECO:0007669"/>
    <property type="project" value="TreeGrafter"/>
</dbReference>
<dbReference type="GO" id="GO:0006999">
    <property type="term" value="P:nuclear pore organization"/>
    <property type="evidence" value="ECO:0007669"/>
    <property type="project" value="TreeGrafter"/>
</dbReference>
<evidence type="ECO:0000313" key="2">
    <source>
        <dbReference type="EMBL" id="CAE6512353.1"/>
    </source>
</evidence>
<accession>A0A8H3DAY0</accession>
<dbReference type="GO" id="GO:0017056">
    <property type="term" value="F:structural constituent of nuclear pore"/>
    <property type="evidence" value="ECO:0007669"/>
    <property type="project" value="InterPro"/>
</dbReference>
<dbReference type="PANTHER" id="PTHR28206:SF1">
    <property type="entry name" value="NUCLEOPORIN POM152"/>
    <property type="match status" value="1"/>
</dbReference>
<gene>
    <name evidence="2" type="ORF">RDB_LOCUS107932</name>
</gene>
<proteinExistence type="predicted"/>
<dbReference type="EMBL" id="CAJMWZ010005893">
    <property type="protein sequence ID" value="CAE6512353.1"/>
    <property type="molecule type" value="Genomic_DNA"/>
</dbReference>
<evidence type="ECO:0000259" key="1">
    <source>
        <dbReference type="Pfam" id="PF24097"/>
    </source>
</evidence>
<name>A0A8H3DAY0_9AGAM</name>
<dbReference type="PANTHER" id="PTHR28206">
    <property type="entry name" value="NUCLEOPORIN POM152"/>
    <property type="match status" value="1"/>
</dbReference>
<dbReference type="Pfam" id="PF24097">
    <property type="entry name" value="TMD_POM152"/>
    <property type="match status" value="1"/>
</dbReference>
<reference evidence="2" key="1">
    <citation type="submission" date="2021-01" db="EMBL/GenBank/DDBJ databases">
        <authorList>
            <person name="Kaushik A."/>
        </authorList>
    </citation>
    <scope>NUCLEOTIDE SEQUENCE</scope>
    <source>
        <strain evidence="2">Type strain: AG8-Rh-89/</strain>
    </source>
</reference>